<dbReference type="PROSITE" id="PS52016">
    <property type="entry name" value="TONB_DEPENDENT_REC_3"/>
    <property type="match status" value="1"/>
</dbReference>
<dbReference type="GO" id="GO:0015344">
    <property type="term" value="F:siderophore uptake transmembrane transporter activity"/>
    <property type="evidence" value="ECO:0007669"/>
    <property type="project" value="TreeGrafter"/>
</dbReference>
<evidence type="ECO:0000256" key="3">
    <source>
        <dbReference type="ARBA" id="ARBA00022452"/>
    </source>
</evidence>
<keyword evidence="3 8" id="KW-1134">Transmembrane beta strand</keyword>
<reference evidence="13" key="2">
    <citation type="submission" date="2016-04" db="EMBL/GenBank/DDBJ databases">
        <title>First Complete Genome Sequence of a Subdivision 6 Acidobacterium.</title>
        <authorList>
            <person name="Huang S."/>
            <person name="Vieira S."/>
            <person name="Bunk B."/>
            <person name="Riedel T."/>
            <person name="Sproeer C."/>
            <person name="Overmann J."/>
        </authorList>
    </citation>
    <scope>NUCLEOTIDE SEQUENCE [LARGE SCALE GENOMIC DNA]</scope>
    <source>
        <strain evidence="13">DSM 100886 HEG_-6_39</strain>
    </source>
</reference>
<dbReference type="EMBL" id="CP015136">
    <property type="protein sequence ID" value="AMY11074.1"/>
    <property type="molecule type" value="Genomic_DNA"/>
</dbReference>
<keyword evidence="5 9" id="KW-0798">TonB box</keyword>
<protein>
    <submittedName>
        <fullName evidence="12">Colicin I receptor</fullName>
    </submittedName>
</protein>
<proteinExistence type="inferred from homology"/>
<feature type="domain" description="TonB-dependent receptor plug" evidence="11">
    <location>
        <begin position="117"/>
        <end position="223"/>
    </location>
</feature>
<evidence type="ECO:0000313" key="13">
    <source>
        <dbReference type="Proteomes" id="UP000076079"/>
    </source>
</evidence>
<keyword evidence="7 8" id="KW-0998">Cell outer membrane</keyword>
<dbReference type="PATRIC" id="fig|1813736.3.peg.4557"/>
<evidence type="ECO:0000256" key="8">
    <source>
        <dbReference type="PROSITE-ProRule" id="PRU01360"/>
    </source>
</evidence>
<dbReference type="RefSeq" id="WP_110172657.1">
    <property type="nucleotide sequence ID" value="NZ_CP015136.1"/>
</dbReference>
<reference evidence="12 13" key="1">
    <citation type="journal article" date="2016" name="Genome Announc.">
        <title>First Complete Genome Sequence of a Subdivision 6 Acidobacterium Strain.</title>
        <authorList>
            <person name="Huang S."/>
            <person name="Vieira S."/>
            <person name="Bunk B."/>
            <person name="Riedel T."/>
            <person name="Sproer C."/>
            <person name="Overmann J."/>
        </authorList>
    </citation>
    <scope>NUCLEOTIDE SEQUENCE [LARGE SCALE GENOMIC DNA]</scope>
    <source>
        <strain evidence="13">DSM 100886 HEG_-6_39</strain>
    </source>
</reference>
<comment type="similarity">
    <text evidence="8 9">Belongs to the TonB-dependent receptor family.</text>
</comment>
<evidence type="ECO:0000256" key="4">
    <source>
        <dbReference type="ARBA" id="ARBA00022692"/>
    </source>
</evidence>
<evidence type="ECO:0000256" key="6">
    <source>
        <dbReference type="ARBA" id="ARBA00023136"/>
    </source>
</evidence>
<dbReference type="KEGG" id="abac:LuPra_04319"/>
<dbReference type="PANTHER" id="PTHR30069">
    <property type="entry name" value="TONB-DEPENDENT OUTER MEMBRANE RECEPTOR"/>
    <property type="match status" value="1"/>
</dbReference>
<keyword evidence="12" id="KW-0675">Receptor</keyword>
<dbReference type="Gene3D" id="2.40.170.20">
    <property type="entry name" value="TonB-dependent receptor, beta-barrel domain"/>
    <property type="match status" value="1"/>
</dbReference>
<evidence type="ECO:0000313" key="12">
    <source>
        <dbReference type="EMBL" id="AMY11074.1"/>
    </source>
</evidence>
<feature type="domain" description="TonB-dependent receptor-like beta-barrel" evidence="10">
    <location>
        <begin position="349"/>
        <end position="707"/>
    </location>
</feature>
<keyword evidence="13" id="KW-1185">Reference proteome</keyword>
<dbReference type="AlphaFoldDB" id="A0A143PTD8"/>
<evidence type="ECO:0000256" key="9">
    <source>
        <dbReference type="RuleBase" id="RU003357"/>
    </source>
</evidence>
<dbReference type="Gene3D" id="2.170.130.10">
    <property type="entry name" value="TonB-dependent receptor, plug domain"/>
    <property type="match status" value="1"/>
</dbReference>
<accession>A0A143PTD8</accession>
<sequence length="743" mass="80338" precursor="true">MTHIFLSLALSVAGQTGPVANACPMRVEVRDGSGAPLPGAAIVDSTTSAMIGVVADDGAGCVTPARPVRVELAGFVTATVMPPDVGPRGTTTTTTVVLAPAFKADVEVAAERRDARLRDAPVRTEVVSRDFVEQVGARTLADAVEYTTGVRVENNCQNCNFSQVRLLGLEGPYTQILMDGQPTLSSLAQVYGLEQIPARLIDRIEVTKGGGAALLGPGSVGGVINVITREPTTRGAQLDTTLGVTRGEPTVTTAAVLDWVSGDRRSLLTAYGQADRVSPVDVTGDGYTEVSRRALEAGGMRAHRVMLDTRARLTVDVSAMREDRRGGNNLDLPPHEADIAEDIDTERAAGTVTWFHTPSARTDYRLTLSAADTQRDSYYGVGRDPLAYGDTRSRLGVVDLLVNRYANRHVLSGGVQMTAERLEDHQPGYGRSLDLRYDQVGVFVQDEWTMHPGWQLLTGVRVDRHSALTHAQVLPRAALRVSPRPALDFRVSFAQGIRAPQVFDEDLHIASLGGEARVVRIDPALRPERSVNWMAGGEWKPALWGGQALLEVNGFHTRLTDQFHLQEDDLPETDAREFLKVNLGTAAVRGLEANAGWGRGDHLVLQGGLVVQRSTFGQPDPDFASTRFFRTPDVYGNASIAVKELLPVDVFAGIRITGPMVAPHYAGAIPEDRLEHTPSFVQVDVSFARRLYDGAVPLTLTVAVRNLTDAYQDDLDQGPLRDSAYVYGPRAPRTVLVSMRVGR</sequence>
<keyword evidence="6 8" id="KW-0472">Membrane</keyword>
<keyword evidence="2 8" id="KW-0813">Transport</keyword>
<dbReference type="GO" id="GO:0009279">
    <property type="term" value="C:cell outer membrane"/>
    <property type="evidence" value="ECO:0007669"/>
    <property type="project" value="UniProtKB-SubCell"/>
</dbReference>
<dbReference type="STRING" id="1855912.LuPra_04319"/>
<gene>
    <name evidence="12" type="primary">cirA_4</name>
    <name evidence="12" type="ORF">LuPra_04319</name>
</gene>
<dbReference type="SUPFAM" id="SSF56935">
    <property type="entry name" value="Porins"/>
    <property type="match status" value="1"/>
</dbReference>
<dbReference type="Pfam" id="PF00593">
    <property type="entry name" value="TonB_dep_Rec_b-barrel"/>
    <property type="match status" value="1"/>
</dbReference>
<evidence type="ECO:0000256" key="2">
    <source>
        <dbReference type="ARBA" id="ARBA00022448"/>
    </source>
</evidence>
<dbReference type="InterPro" id="IPR000531">
    <property type="entry name" value="Beta-barrel_TonB"/>
</dbReference>
<dbReference type="Proteomes" id="UP000076079">
    <property type="component" value="Chromosome"/>
</dbReference>
<dbReference type="InterPro" id="IPR036942">
    <property type="entry name" value="Beta-barrel_TonB_sf"/>
</dbReference>
<dbReference type="InterPro" id="IPR039426">
    <property type="entry name" value="TonB-dep_rcpt-like"/>
</dbReference>
<comment type="subcellular location">
    <subcellularLocation>
        <location evidence="1 8">Cell outer membrane</location>
        <topology evidence="1 8">Multi-pass membrane protein</topology>
    </subcellularLocation>
</comment>
<dbReference type="InterPro" id="IPR037066">
    <property type="entry name" value="Plug_dom_sf"/>
</dbReference>
<evidence type="ECO:0000259" key="10">
    <source>
        <dbReference type="Pfam" id="PF00593"/>
    </source>
</evidence>
<dbReference type="OrthoDB" id="9760333at2"/>
<organism evidence="12 13">
    <name type="scientific">Luteitalea pratensis</name>
    <dbReference type="NCBI Taxonomy" id="1855912"/>
    <lineage>
        <taxon>Bacteria</taxon>
        <taxon>Pseudomonadati</taxon>
        <taxon>Acidobacteriota</taxon>
        <taxon>Vicinamibacteria</taxon>
        <taxon>Vicinamibacterales</taxon>
        <taxon>Vicinamibacteraceae</taxon>
        <taxon>Luteitalea</taxon>
    </lineage>
</organism>
<dbReference type="InterPro" id="IPR012910">
    <property type="entry name" value="Plug_dom"/>
</dbReference>
<dbReference type="Pfam" id="PF07715">
    <property type="entry name" value="Plug"/>
    <property type="match status" value="1"/>
</dbReference>
<evidence type="ECO:0000259" key="11">
    <source>
        <dbReference type="Pfam" id="PF07715"/>
    </source>
</evidence>
<dbReference type="PANTHER" id="PTHR30069:SF57">
    <property type="entry name" value="TONB-DEPENDENT RECEPTOR"/>
    <property type="match status" value="1"/>
</dbReference>
<dbReference type="GO" id="GO:0044718">
    <property type="term" value="P:siderophore transmembrane transport"/>
    <property type="evidence" value="ECO:0007669"/>
    <property type="project" value="TreeGrafter"/>
</dbReference>
<evidence type="ECO:0000256" key="5">
    <source>
        <dbReference type="ARBA" id="ARBA00023077"/>
    </source>
</evidence>
<keyword evidence="4 8" id="KW-0812">Transmembrane</keyword>
<name>A0A143PTD8_LUTPR</name>
<evidence type="ECO:0000256" key="7">
    <source>
        <dbReference type="ARBA" id="ARBA00023237"/>
    </source>
</evidence>
<evidence type="ECO:0000256" key="1">
    <source>
        <dbReference type="ARBA" id="ARBA00004571"/>
    </source>
</evidence>